<keyword evidence="1" id="KW-1133">Transmembrane helix</keyword>
<gene>
    <name evidence="2" type="ORF">GWR20_09660</name>
</gene>
<comment type="caution">
    <text evidence="2">The sequence shown here is derived from an EMBL/GenBank/DDBJ whole genome shotgun (WGS) entry which is preliminary data.</text>
</comment>
<name>A0A7K3LAM8_9MYCO</name>
<feature type="non-terminal residue" evidence="2">
    <location>
        <position position="44"/>
    </location>
</feature>
<dbReference type="EMBL" id="JAACYR010000027">
    <property type="protein sequence ID" value="NDJ89425.1"/>
    <property type="molecule type" value="Genomic_DNA"/>
</dbReference>
<protein>
    <submittedName>
        <fullName evidence="2">Uncharacterized protein</fullName>
    </submittedName>
</protein>
<dbReference type="Proteomes" id="UP000466523">
    <property type="component" value="Unassembled WGS sequence"/>
</dbReference>
<evidence type="ECO:0000313" key="3">
    <source>
        <dbReference type="Proteomes" id="UP000466523"/>
    </source>
</evidence>
<dbReference type="InterPro" id="IPR031614">
    <property type="entry name" value="Holin_9"/>
</dbReference>
<keyword evidence="1" id="KW-0472">Membrane</keyword>
<reference evidence="2 3" key="1">
    <citation type="submission" date="2020-01" db="EMBL/GenBank/DDBJ databases">
        <authorList>
            <person name="Sanchez-Estrada R."/>
            <person name="Gonzalez-Y-Merchand J.A."/>
            <person name="Rivera-Gutierrez S."/>
        </authorList>
    </citation>
    <scope>NUCLEOTIDE SEQUENCE [LARGE SCALE GENOMIC DNA]</scope>
    <source>
        <strain evidence="2 3">CST 7247</strain>
    </source>
</reference>
<evidence type="ECO:0000256" key="1">
    <source>
        <dbReference type="SAM" id="Phobius"/>
    </source>
</evidence>
<sequence>MIPLPRPWLLSSIMLVGIAVGVLTGIGTTLLITAPVRPDAAIAL</sequence>
<evidence type="ECO:0000313" key="2">
    <source>
        <dbReference type="EMBL" id="NDJ89425.1"/>
    </source>
</evidence>
<keyword evidence="1" id="KW-0812">Transmembrane</keyword>
<proteinExistence type="predicted"/>
<organism evidence="2 3">
    <name type="scientific">Mycolicibacter kumamotonensis</name>
    <dbReference type="NCBI Taxonomy" id="354243"/>
    <lineage>
        <taxon>Bacteria</taxon>
        <taxon>Bacillati</taxon>
        <taxon>Actinomycetota</taxon>
        <taxon>Actinomycetes</taxon>
        <taxon>Mycobacteriales</taxon>
        <taxon>Mycobacteriaceae</taxon>
        <taxon>Mycolicibacter</taxon>
    </lineage>
</organism>
<accession>A0A7K3LAM8</accession>
<feature type="transmembrane region" description="Helical" evidence="1">
    <location>
        <begin position="12"/>
        <end position="34"/>
    </location>
</feature>
<dbReference type="Pfam" id="PF16936">
    <property type="entry name" value="Holin_9"/>
    <property type="match status" value="1"/>
</dbReference>
<dbReference type="AlphaFoldDB" id="A0A7K3LAM8"/>